<dbReference type="AlphaFoldDB" id="A0A383RDY9"/>
<dbReference type="EMBL" id="LS992241">
    <property type="protein sequence ID" value="SYX85043.1"/>
    <property type="molecule type" value="Genomic_DNA"/>
</dbReference>
<organism evidence="2 3">
    <name type="scientific">Paenibacillus alvei</name>
    <name type="common">Bacillus alvei</name>
    <dbReference type="NCBI Taxonomy" id="44250"/>
    <lineage>
        <taxon>Bacteria</taxon>
        <taxon>Bacillati</taxon>
        <taxon>Bacillota</taxon>
        <taxon>Bacilli</taxon>
        <taxon>Bacillales</taxon>
        <taxon>Paenibacillaceae</taxon>
        <taxon>Paenibacillus</taxon>
    </lineage>
</organism>
<gene>
    <name evidence="2" type="ORF">PBLR_13465</name>
</gene>
<evidence type="ECO:0000313" key="2">
    <source>
        <dbReference type="EMBL" id="SYX85043.1"/>
    </source>
</evidence>
<name>A0A383RDY9_PAEAL</name>
<keyword evidence="1" id="KW-0472">Membrane</keyword>
<feature type="transmembrane region" description="Helical" evidence="1">
    <location>
        <begin position="66"/>
        <end position="84"/>
    </location>
</feature>
<sequence length="89" mass="10519">MLIKRIFLGIYLIVITILGVLKVPVTVVWGREMKYESKEFVPLWKLQSEQKVGEFFEAYQLDYLRLLFELGIATLIVYVLYLVFKPDTE</sequence>
<keyword evidence="1" id="KW-1133">Transmembrane helix</keyword>
<dbReference type="RefSeq" id="WP_138186792.1">
    <property type="nucleotide sequence ID" value="NZ_LS992241.1"/>
</dbReference>
<evidence type="ECO:0000256" key="1">
    <source>
        <dbReference type="SAM" id="Phobius"/>
    </source>
</evidence>
<proteinExistence type="predicted"/>
<keyword evidence="1" id="KW-0812">Transmembrane</keyword>
<accession>A0A383RDY9</accession>
<protein>
    <submittedName>
        <fullName evidence="2">Uncharacterized protein</fullName>
    </submittedName>
</protein>
<feature type="transmembrane region" description="Helical" evidence="1">
    <location>
        <begin position="6"/>
        <end position="29"/>
    </location>
</feature>
<evidence type="ECO:0000313" key="3">
    <source>
        <dbReference type="Proteomes" id="UP000304148"/>
    </source>
</evidence>
<dbReference type="Proteomes" id="UP000304148">
    <property type="component" value="Chromosome"/>
</dbReference>
<reference evidence="3" key="1">
    <citation type="submission" date="2018-08" db="EMBL/GenBank/DDBJ databases">
        <authorList>
            <person name="Chevrot R."/>
        </authorList>
    </citation>
    <scope>NUCLEOTIDE SEQUENCE [LARGE SCALE GENOMIC DNA]</scope>
</reference>